<organism evidence="2">
    <name type="scientific">viral metagenome</name>
    <dbReference type="NCBI Taxonomy" id="1070528"/>
    <lineage>
        <taxon>unclassified sequences</taxon>
        <taxon>metagenomes</taxon>
        <taxon>organismal metagenomes</taxon>
    </lineage>
</organism>
<proteinExistence type="predicted"/>
<sequence>MKLYKFIKKNKLILGIIIIIFGVFLFYSPIIEGLTANIGEYEFLAPPTDNISDDMLHKLFEKIIKNNNPTAEIPELTEKDKKIWKDNITNKEINYYLENNKFPISPYVINKFKEVNKEITNTITDAELETALKQTAQAMPNRLLYGSVILMFIQNKEKTNPSDGYLIYMGTKPAPSYSSPTYSVNNSSTSLTDLISSGNELGNNKNYNDFVSLCKRVK</sequence>
<dbReference type="EMBL" id="MN740193">
    <property type="protein sequence ID" value="QHT92596.1"/>
    <property type="molecule type" value="Genomic_DNA"/>
</dbReference>
<accession>A0A6C0IJK0</accession>
<keyword evidence="1" id="KW-0472">Membrane</keyword>
<protein>
    <submittedName>
        <fullName evidence="2">Uncharacterized protein</fullName>
    </submittedName>
</protein>
<dbReference type="AlphaFoldDB" id="A0A6C0IJK0"/>
<keyword evidence="1" id="KW-0812">Transmembrane</keyword>
<evidence type="ECO:0000256" key="1">
    <source>
        <dbReference type="SAM" id="Phobius"/>
    </source>
</evidence>
<keyword evidence="1" id="KW-1133">Transmembrane helix</keyword>
<feature type="transmembrane region" description="Helical" evidence="1">
    <location>
        <begin position="12"/>
        <end position="30"/>
    </location>
</feature>
<evidence type="ECO:0000313" key="2">
    <source>
        <dbReference type="EMBL" id="QHT92596.1"/>
    </source>
</evidence>
<name>A0A6C0IJK0_9ZZZZ</name>
<reference evidence="2" key="1">
    <citation type="journal article" date="2020" name="Nature">
        <title>Giant virus diversity and host interactions through global metagenomics.</title>
        <authorList>
            <person name="Schulz F."/>
            <person name="Roux S."/>
            <person name="Paez-Espino D."/>
            <person name="Jungbluth S."/>
            <person name="Walsh D.A."/>
            <person name="Denef V.J."/>
            <person name="McMahon K.D."/>
            <person name="Konstantinidis K.T."/>
            <person name="Eloe-Fadrosh E.A."/>
            <person name="Kyrpides N.C."/>
            <person name="Woyke T."/>
        </authorList>
    </citation>
    <scope>NUCLEOTIDE SEQUENCE</scope>
    <source>
        <strain evidence="2">GVMAG-M-3300023184-89</strain>
    </source>
</reference>